<reference evidence="2" key="1">
    <citation type="journal article" date="2015" name="Sci. Rep.">
        <title>Tissue- and time-dependent transcription in Ixodes ricinus salivary glands and midguts when blood feeding on the vertebrate host.</title>
        <authorList>
            <person name="Kotsyfakis M."/>
            <person name="Schwarz A."/>
            <person name="Erhart J."/>
            <person name="Ribeiro J.M."/>
        </authorList>
    </citation>
    <scope>NUCLEOTIDE SEQUENCE</scope>
    <source>
        <tissue evidence="2">Salivary gland and midgut</tissue>
    </source>
</reference>
<evidence type="ECO:0000313" key="2">
    <source>
        <dbReference type="EMBL" id="JAB71522.1"/>
    </source>
</evidence>
<feature type="signal peptide" evidence="1">
    <location>
        <begin position="1"/>
        <end position="24"/>
    </location>
</feature>
<evidence type="ECO:0000256" key="1">
    <source>
        <dbReference type="SAM" id="SignalP"/>
    </source>
</evidence>
<dbReference type="EMBL" id="GANP01012946">
    <property type="protein sequence ID" value="JAB71522.1"/>
    <property type="molecule type" value="mRNA"/>
</dbReference>
<proteinExistence type="evidence at transcript level"/>
<organism evidence="2">
    <name type="scientific">Ixodes ricinus</name>
    <name type="common">Common tick</name>
    <name type="synonym">Acarus ricinus</name>
    <dbReference type="NCBI Taxonomy" id="34613"/>
    <lineage>
        <taxon>Eukaryota</taxon>
        <taxon>Metazoa</taxon>
        <taxon>Ecdysozoa</taxon>
        <taxon>Arthropoda</taxon>
        <taxon>Chelicerata</taxon>
        <taxon>Arachnida</taxon>
        <taxon>Acari</taxon>
        <taxon>Parasitiformes</taxon>
        <taxon>Ixodida</taxon>
        <taxon>Ixodoidea</taxon>
        <taxon>Ixodidae</taxon>
        <taxon>Ixodinae</taxon>
        <taxon>Ixodes</taxon>
    </lineage>
</organism>
<name>V5H9W4_IXORI</name>
<keyword evidence="1" id="KW-0732">Signal</keyword>
<dbReference type="AlphaFoldDB" id="V5H9W4"/>
<accession>V5H9W4</accession>
<sequence>MALKIQRLQLVLAIIIAVQENVPAMSGGMVFPPFRPPGLGAATCIESHKFGSGVHTVELMNRVVTEGAAGKKQQDGDQCVAASETSGYVLIFLLWSVPKT</sequence>
<feature type="chain" id="PRO_5004737817" evidence="1">
    <location>
        <begin position="25"/>
        <end position="100"/>
    </location>
</feature>
<protein>
    <submittedName>
        <fullName evidence="2">Putative secreted protein</fullName>
    </submittedName>
</protein>